<dbReference type="EnsemblMetazoa" id="CLYHEMT003782.1">
    <property type="protein sequence ID" value="CLYHEMP003782.1"/>
    <property type="gene ID" value="CLYHEMG003782"/>
</dbReference>
<dbReference type="SUPFAM" id="SSF47986">
    <property type="entry name" value="DEATH domain"/>
    <property type="match status" value="1"/>
</dbReference>
<organism evidence="2 3">
    <name type="scientific">Clytia hemisphaerica</name>
    <dbReference type="NCBI Taxonomy" id="252671"/>
    <lineage>
        <taxon>Eukaryota</taxon>
        <taxon>Metazoa</taxon>
        <taxon>Cnidaria</taxon>
        <taxon>Hydrozoa</taxon>
        <taxon>Hydroidolina</taxon>
        <taxon>Leptothecata</taxon>
        <taxon>Obeliida</taxon>
        <taxon>Clytiidae</taxon>
        <taxon>Clytia</taxon>
    </lineage>
</organism>
<evidence type="ECO:0000313" key="3">
    <source>
        <dbReference type="Proteomes" id="UP000594262"/>
    </source>
</evidence>
<dbReference type="InterPro" id="IPR000488">
    <property type="entry name" value="Death_dom"/>
</dbReference>
<dbReference type="OrthoDB" id="20872at2759"/>
<evidence type="ECO:0000259" key="1">
    <source>
        <dbReference type="PROSITE" id="PS50017"/>
    </source>
</evidence>
<keyword evidence="3" id="KW-1185">Reference proteome</keyword>
<dbReference type="SMART" id="SM00005">
    <property type="entry name" value="DEATH"/>
    <property type="match status" value="1"/>
</dbReference>
<dbReference type="Pfam" id="PF08357">
    <property type="entry name" value="SEFIR"/>
    <property type="match status" value="1"/>
</dbReference>
<dbReference type="AlphaFoldDB" id="A0A7M5UPK7"/>
<dbReference type="Proteomes" id="UP000594262">
    <property type="component" value="Unplaced"/>
</dbReference>
<dbReference type="Gene3D" id="3.40.50.11530">
    <property type="match status" value="1"/>
</dbReference>
<name>A0A7M5UPK7_9CNID</name>
<dbReference type="InterPro" id="IPR011029">
    <property type="entry name" value="DEATH-like_dom_sf"/>
</dbReference>
<protein>
    <recommendedName>
        <fullName evidence="1">Death domain-containing protein</fullName>
    </recommendedName>
</protein>
<dbReference type="PROSITE" id="PS50017">
    <property type="entry name" value="DEATH_DOMAIN"/>
    <property type="match status" value="1"/>
</dbReference>
<evidence type="ECO:0000313" key="2">
    <source>
        <dbReference type="EnsemblMetazoa" id="CLYHEMP003782.1"/>
    </source>
</evidence>
<proteinExistence type="predicted"/>
<sequence>METIKADVITERLETELENELLPGVSALGSDVAALAGELDFRVDEINYICSKTSPFKFLLDQWCKRDRKKATLNQLAGSLKEIRRPDLAEKVETFMSSINKATYLELQEIVNIQDQRLKRREEDDSFFAESLDQEPAEESPLVYAMYFAEDELYENEVETFVADLRLEYSIDVRTNLSSKEYAMNKQVFVFDSLMKADYVLIFCSPAFKVAEDHKVAKRPQPSERHNELMFCLHYIIKEIYRNKSVNRKYIPITMKEQYRETPILKALLSPKRYHMPGDKDQLVRRLLSVEDCVLPTVQRQKEFKPRKFIPR</sequence>
<feature type="domain" description="Death" evidence="1">
    <location>
        <begin position="28"/>
        <end position="96"/>
    </location>
</feature>
<dbReference type="CDD" id="cd01670">
    <property type="entry name" value="Death"/>
    <property type="match status" value="1"/>
</dbReference>
<accession>A0A7M5UPK7</accession>
<dbReference type="GO" id="GO:0007165">
    <property type="term" value="P:signal transduction"/>
    <property type="evidence" value="ECO:0007669"/>
    <property type="project" value="InterPro"/>
</dbReference>
<dbReference type="Pfam" id="PF00531">
    <property type="entry name" value="Death"/>
    <property type="match status" value="1"/>
</dbReference>
<dbReference type="RefSeq" id="XP_066910295.1">
    <property type="nucleotide sequence ID" value="XM_067054194.1"/>
</dbReference>
<dbReference type="GeneID" id="136797601"/>
<reference evidence="2" key="1">
    <citation type="submission" date="2021-01" db="UniProtKB">
        <authorList>
            <consortium name="EnsemblMetazoa"/>
        </authorList>
    </citation>
    <scope>IDENTIFICATION</scope>
</reference>
<dbReference type="Gene3D" id="1.10.533.10">
    <property type="entry name" value="Death Domain, Fas"/>
    <property type="match status" value="1"/>
</dbReference>
<dbReference type="InterPro" id="IPR013568">
    <property type="entry name" value="SEFIR_dom"/>
</dbReference>